<name>A0ABU1G4A5_9GAMM</name>
<sequence length="287" mass="31371">MRTLLRSLVTLAVVAIAVAAGLWLWHYYLYTPWTRDGRVRADVVSVAPDVAGRVIELAVDDNQRVEAGETLLRIDPARYRAAVDKAEAVVARRRAELELREHEAARRNRLSRQAISDESRETARIDSRVAEAALAQAESALDRARLDLARTTVTAPTAGHVLNLQLAEGNYAAAGTPVLALIEADSFYVTGYFEETKMPRIAVGDPARVTLMSGDVDLRGHVESIGRAIADPNTAPDAQLLPRVDPTFSWVRLAQRIPVRIALDELPEERALSAGMTASVHILDAAE</sequence>
<dbReference type="InterPro" id="IPR058634">
    <property type="entry name" value="AaeA-lik-b-barrel"/>
</dbReference>
<keyword evidence="2 6" id="KW-0812">Transmembrane</keyword>
<feature type="coiled-coil region" evidence="5">
    <location>
        <begin position="85"/>
        <end position="154"/>
    </location>
</feature>
<dbReference type="PANTHER" id="PTHR30367:SF12">
    <property type="entry name" value="P-HYDROXYBENZOIC ACID EFFLUX PUMP SUBUNIT AAEA"/>
    <property type="match status" value="1"/>
</dbReference>
<keyword evidence="5" id="KW-0175">Coiled coil</keyword>
<evidence type="ECO:0000313" key="10">
    <source>
        <dbReference type="Proteomes" id="UP001264519"/>
    </source>
</evidence>
<proteinExistence type="inferred from homology"/>
<dbReference type="RefSeq" id="WP_309652957.1">
    <property type="nucleotide sequence ID" value="NZ_JARWAK010000009.1"/>
</dbReference>
<protein>
    <submittedName>
        <fullName evidence="9">HlyD family secretion protein</fullName>
    </submittedName>
</protein>
<dbReference type="Gene3D" id="2.40.30.170">
    <property type="match status" value="1"/>
</dbReference>
<evidence type="ECO:0000259" key="8">
    <source>
        <dbReference type="Pfam" id="PF25963"/>
    </source>
</evidence>
<dbReference type="InterPro" id="IPR006143">
    <property type="entry name" value="RND_pump_MFP"/>
</dbReference>
<evidence type="ECO:0000256" key="1">
    <source>
        <dbReference type="ARBA" id="ARBA00009477"/>
    </source>
</evidence>
<evidence type="ECO:0000256" key="6">
    <source>
        <dbReference type="SAM" id="Phobius"/>
    </source>
</evidence>
<feature type="domain" description="p-hydroxybenzoic acid efflux pump subunit AaeA-like beta-barrel" evidence="8">
    <location>
        <begin position="186"/>
        <end position="282"/>
    </location>
</feature>
<keyword evidence="10" id="KW-1185">Reference proteome</keyword>
<dbReference type="SUPFAM" id="SSF111369">
    <property type="entry name" value="HlyD-like secretion proteins"/>
    <property type="match status" value="1"/>
</dbReference>
<reference evidence="9 10" key="1">
    <citation type="submission" date="2023-04" db="EMBL/GenBank/DDBJ databases">
        <title>A long-awaited taxogenomic arrangement of the family Halomonadaceae.</title>
        <authorList>
            <person name="De La Haba R."/>
            <person name="Chuvochina M."/>
            <person name="Wittouck S."/>
            <person name="Arahal D.R."/>
            <person name="Sanchez-Porro C."/>
            <person name="Hugenholtz P."/>
            <person name="Ventosa A."/>
        </authorList>
    </citation>
    <scope>NUCLEOTIDE SEQUENCE [LARGE SCALE GENOMIC DNA]</scope>
    <source>
        <strain evidence="9 10">DSM 23530</strain>
    </source>
</reference>
<comment type="similarity">
    <text evidence="1">Belongs to the membrane fusion protein (MFP) (TC 8.A.1) family.</text>
</comment>
<dbReference type="NCBIfam" id="TIGR01730">
    <property type="entry name" value="RND_mfp"/>
    <property type="match status" value="1"/>
</dbReference>
<feature type="domain" description="p-hydroxybenzoic acid efflux pump subunit AaeA alpha-helical hairpin" evidence="7">
    <location>
        <begin position="77"/>
        <end position="148"/>
    </location>
</feature>
<dbReference type="Proteomes" id="UP001264519">
    <property type="component" value="Unassembled WGS sequence"/>
</dbReference>
<evidence type="ECO:0000259" key="7">
    <source>
        <dbReference type="Pfam" id="PF25878"/>
    </source>
</evidence>
<evidence type="ECO:0000256" key="2">
    <source>
        <dbReference type="ARBA" id="ARBA00022692"/>
    </source>
</evidence>
<dbReference type="InterPro" id="IPR058632">
    <property type="entry name" value="HH_AaeA"/>
</dbReference>
<accession>A0ABU1G4A5</accession>
<evidence type="ECO:0000256" key="3">
    <source>
        <dbReference type="ARBA" id="ARBA00022989"/>
    </source>
</evidence>
<dbReference type="EMBL" id="JARWAK010000009">
    <property type="protein sequence ID" value="MDR5867363.1"/>
    <property type="molecule type" value="Genomic_DNA"/>
</dbReference>
<feature type="transmembrane region" description="Helical" evidence="6">
    <location>
        <begin position="7"/>
        <end position="28"/>
    </location>
</feature>
<dbReference type="Pfam" id="PF25963">
    <property type="entry name" value="Beta-barrel_AAEA"/>
    <property type="match status" value="1"/>
</dbReference>
<organism evidence="9 10">
    <name type="scientific">Halomonas koreensis</name>
    <dbReference type="NCBI Taxonomy" id="245385"/>
    <lineage>
        <taxon>Bacteria</taxon>
        <taxon>Pseudomonadati</taxon>
        <taxon>Pseudomonadota</taxon>
        <taxon>Gammaproteobacteria</taxon>
        <taxon>Oceanospirillales</taxon>
        <taxon>Halomonadaceae</taxon>
        <taxon>Halomonas</taxon>
    </lineage>
</organism>
<keyword evidence="3 6" id="KW-1133">Transmembrane helix</keyword>
<dbReference type="InterPro" id="IPR050393">
    <property type="entry name" value="MFP_Efflux_Pump"/>
</dbReference>
<evidence type="ECO:0000256" key="4">
    <source>
        <dbReference type="ARBA" id="ARBA00023136"/>
    </source>
</evidence>
<dbReference type="Pfam" id="PF25878">
    <property type="entry name" value="HH_AAEA_pHBA"/>
    <property type="match status" value="1"/>
</dbReference>
<keyword evidence="4 6" id="KW-0472">Membrane</keyword>
<evidence type="ECO:0000313" key="9">
    <source>
        <dbReference type="EMBL" id="MDR5867363.1"/>
    </source>
</evidence>
<dbReference type="PANTHER" id="PTHR30367">
    <property type="entry name" value="P-HYDROXYBENZOIC ACID EFFLUX PUMP SUBUNIT AAEA-RELATED"/>
    <property type="match status" value="1"/>
</dbReference>
<comment type="caution">
    <text evidence="9">The sequence shown here is derived from an EMBL/GenBank/DDBJ whole genome shotgun (WGS) entry which is preliminary data.</text>
</comment>
<dbReference type="Gene3D" id="2.40.50.100">
    <property type="match status" value="1"/>
</dbReference>
<evidence type="ECO:0000256" key="5">
    <source>
        <dbReference type="SAM" id="Coils"/>
    </source>
</evidence>
<gene>
    <name evidence="9" type="ORF">QC818_11240</name>
</gene>